<protein>
    <submittedName>
        <fullName evidence="4">CPBP family intramembrane metalloprotease</fullName>
    </submittedName>
</protein>
<dbReference type="RefSeq" id="WP_148622612.1">
    <property type="nucleotide sequence ID" value="NZ_SDGZ01000014.1"/>
</dbReference>
<dbReference type="InterPro" id="IPR003675">
    <property type="entry name" value="Rce1/LyrA-like_dom"/>
</dbReference>
<dbReference type="GO" id="GO:0008237">
    <property type="term" value="F:metallopeptidase activity"/>
    <property type="evidence" value="ECO:0007669"/>
    <property type="project" value="UniProtKB-KW"/>
</dbReference>
<gene>
    <name evidence="4" type="ORF">ESZ50_05605</name>
</gene>
<dbReference type="OrthoDB" id="2661755at2"/>
<comment type="caution">
    <text evidence="4">The sequence shown here is derived from an EMBL/GenBank/DDBJ whole genome shotgun (WGS) entry which is preliminary data.</text>
</comment>
<keyword evidence="4" id="KW-0378">Hydrolase</keyword>
<keyword evidence="2" id="KW-0472">Membrane</keyword>
<name>A0A6C2C6Q7_9LACO</name>
<dbReference type="GO" id="GO:0004175">
    <property type="term" value="F:endopeptidase activity"/>
    <property type="evidence" value="ECO:0007669"/>
    <property type="project" value="UniProtKB-ARBA"/>
</dbReference>
<evidence type="ECO:0000256" key="1">
    <source>
        <dbReference type="ARBA" id="ARBA00009067"/>
    </source>
</evidence>
<dbReference type="GO" id="GO:0006508">
    <property type="term" value="P:proteolysis"/>
    <property type="evidence" value="ECO:0007669"/>
    <property type="project" value="UniProtKB-KW"/>
</dbReference>
<evidence type="ECO:0000259" key="3">
    <source>
        <dbReference type="Pfam" id="PF02517"/>
    </source>
</evidence>
<accession>A0A6C2C6Q7</accession>
<feature type="transmembrane region" description="Helical" evidence="2">
    <location>
        <begin position="182"/>
        <end position="199"/>
    </location>
</feature>
<comment type="similarity">
    <text evidence="1">Belongs to the UPF0177 family.</text>
</comment>
<feature type="transmembrane region" description="Helical" evidence="2">
    <location>
        <begin position="21"/>
        <end position="43"/>
    </location>
</feature>
<feature type="transmembrane region" description="Helical" evidence="2">
    <location>
        <begin position="158"/>
        <end position="175"/>
    </location>
</feature>
<feature type="transmembrane region" description="Helical" evidence="2">
    <location>
        <begin position="205"/>
        <end position="224"/>
    </location>
</feature>
<evidence type="ECO:0000256" key="2">
    <source>
        <dbReference type="SAM" id="Phobius"/>
    </source>
</evidence>
<feature type="transmembrane region" description="Helical" evidence="2">
    <location>
        <begin position="63"/>
        <end position="83"/>
    </location>
</feature>
<proteinExistence type="inferred from homology"/>
<feature type="transmembrane region" description="Helical" evidence="2">
    <location>
        <begin position="103"/>
        <end position="125"/>
    </location>
</feature>
<organism evidence="4 5">
    <name type="scientific">Weissella muntiaci</name>
    <dbReference type="NCBI Taxonomy" id="2508881"/>
    <lineage>
        <taxon>Bacteria</taxon>
        <taxon>Bacillati</taxon>
        <taxon>Bacillota</taxon>
        <taxon>Bacilli</taxon>
        <taxon>Lactobacillales</taxon>
        <taxon>Lactobacillaceae</taxon>
        <taxon>Weissella</taxon>
    </lineage>
</organism>
<reference evidence="4 5" key="1">
    <citation type="submission" date="2019-01" db="EMBL/GenBank/DDBJ databases">
        <title>Weissella sp. nov., a novel lactic acid bacterium isolated from animal feces.</title>
        <authorList>
            <person name="Wang L.-T."/>
        </authorList>
    </citation>
    <scope>NUCLEOTIDE SEQUENCE [LARGE SCALE GENOMIC DNA]</scope>
    <source>
        <strain evidence="4 5">8H-2</strain>
    </source>
</reference>
<keyword evidence="4" id="KW-0645">Protease</keyword>
<sequence length="251" mass="28866">MTVFEKKNDDRGLPFIDYGDMSIRSAISMITVAIVVFISYIYISAHPQPLTDIFGKSELSLVFILIISTLIPLAIMLYSFYYFSNKNLRQYFQGNPFKEWKAFVAFFLMNAAYGILSSQFVSLFARTVENKGISNGMNLHMYLISVIEDVFSLATEELYAIPLFFAFAVILSKYFKWSRNVIIYVALLISAVLFGLAHFETYSWNLTQMIFVVGLSRFFITGAYIRTKNMWVAYAIHFMTDFIITSIAFLV</sequence>
<dbReference type="EMBL" id="SDGZ01000014">
    <property type="protein sequence ID" value="TYC49620.1"/>
    <property type="molecule type" value="Genomic_DNA"/>
</dbReference>
<dbReference type="Pfam" id="PF02517">
    <property type="entry name" value="Rce1-like"/>
    <property type="match status" value="1"/>
</dbReference>
<keyword evidence="2" id="KW-1133">Transmembrane helix</keyword>
<dbReference type="Proteomes" id="UP000371977">
    <property type="component" value="Unassembled WGS sequence"/>
</dbReference>
<keyword evidence="4" id="KW-0482">Metalloprotease</keyword>
<keyword evidence="5" id="KW-1185">Reference proteome</keyword>
<dbReference type="AlphaFoldDB" id="A0A6C2C6Q7"/>
<keyword evidence="2" id="KW-0812">Transmembrane</keyword>
<evidence type="ECO:0000313" key="5">
    <source>
        <dbReference type="Proteomes" id="UP000371977"/>
    </source>
</evidence>
<feature type="domain" description="CAAX prenyl protease 2/Lysostaphin resistance protein A-like" evidence="3">
    <location>
        <begin position="171"/>
        <end position="243"/>
    </location>
</feature>
<dbReference type="GO" id="GO:0080120">
    <property type="term" value="P:CAAX-box protein maturation"/>
    <property type="evidence" value="ECO:0007669"/>
    <property type="project" value="UniProtKB-ARBA"/>
</dbReference>
<evidence type="ECO:0000313" key="4">
    <source>
        <dbReference type="EMBL" id="TYC49620.1"/>
    </source>
</evidence>
<feature type="transmembrane region" description="Helical" evidence="2">
    <location>
        <begin position="231"/>
        <end position="250"/>
    </location>
</feature>